<evidence type="ECO:0000313" key="3">
    <source>
        <dbReference type="Proteomes" id="UP001515500"/>
    </source>
</evidence>
<evidence type="ECO:0000259" key="2">
    <source>
        <dbReference type="SMART" id="SM00575"/>
    </source>
</evidence>
<keyword evidence="3" id="KW-1185">Reference proteome</keyword>
<evidence type="ECO:0000313" key="4">
    <source>
        <dbReference type="RefSeq" id="XP_039140452.1"/>
    </source>
</evidence>
<dbReference type="SMART" id="SM00575">
    <property type="entry name" value="ZnF_PMZ"/>
    <property type="match status" value="1"/>
</dbReference>
<dbReference type="PANTHER" id="PTHR31973:SF166">
    <property type="entry name" value="OS10G0104700 PROTEIN"/>
    <property type="match status" value="1"/>
</dbReference>
<dbReference type="RefSeq" id="XP_039140452.1">
    <property type="nucleotide sequence ID" value="XM_039284518.1"/>
</dbReference>
<organism evidence="3 4">
    <name type="scientific">Dioscorea cayennensis subsp. rotundata</name>
    <name type="common">White Guinea yam</name>
    <name type="synonym">Dioscorea rotundata</name>
    <dbReference type="NCBI Taxonomy" id="55577"/>
    <lineage>
        <taxon>Eukaryota</taxon>
        <taxon>Viridiplantae</taxon>
        <taxon>Streptophyta</taxon>
        <taxon>Embryophyta</taxon>
        <taxon>Tracheophyta</taxon>
        <taxon>Spermatophyta</taxon>
        <taxon>Magnoliopsida</taxon>
        <taxon>Liliopsida</taxon>
        <taxon>Dioscoreales</taxon>
        <taxon>Dioscoreaceae</taxon>
        <taxon>Dioscorea</taxon>
    </lineage>
</organism>
<name>A0AB40CK62_DIOCR</name>
<feature type="compositionally biased region" description="Basic residues" evidence="1">
    <location>
        <begin position="393"/>
        <end position="411"/>
    </location>
</feature>
<reference evidence="4" key="1">
    <citation type="submission" date="2025-08" db="UniProtKB">
        <authorList>
            <consortium name="RefSeq"/>
        </authorList>
    </citation>
    <scope>IDENTIFICATION</scope>
</reference>
<dbReference type="Pfam" id="PF10551">
    <property type="entry name" value="MULE"/>
    <property type="match status" value="1"/>
</dbReference>
<proteinExistence type="predicted"/>
<dbReference type="GeneID" id="120277661"/>
<accession>A0AB40CK62</accession>
<gene>
    <name evidence="4" type="primary">LOC120277661</name>
</gene>
<feature type="region of interest" description="Disordered" evidence="1">
    <location>
        <begin position="391"/>
        <end position="411"/>
    </location>
</feature>
<dbReference type="Proteomes" id="UP001515500">
    <property type="component" value="Chromosome 15"/>
</dbReference>
<evidence type="ECO:0000256" key="1">
    <source>
        <dbReference type="SAM" id="MobiDB-lite"/>
    </source>
</evidence>
<dbReference type="GO" id="GO:0008270">
    <property type="term" value="F:zinc ion binding"/>
    <property type="evidence" value="ECO:0007669"/>
    <property type="project" value="InterPro"/>
</dbReference>
<protein>
    <submittedName>
        <fullName evidence="4">Uncharacterized protein LOC120277661</fullName>
    </submittedName>
</protein>
<sequence length="444" mass="51207">MSKLRDRPLYRAVDIQRDILCNHGVRLPYKQAWMGKEVAKGILHGSDVASYDLLIWYASFKRGCRPMLFLDGTHLLGKYGGILLGATAKDGNEGLFHLAFAIVDNETDDNWMWFISTLGDAIYGEDDYHKIITFISDSSKGLVNAIAKVFPSAPHGYCLRHLQANFLKANGHLGKGLKDECWRLVVKIAYACTSSEYDATVGALSAASTQAHNWLFQKSDMMYWCNYLFRGQRWGEMYSNVAESFNAWIKEARHLPVCNMVNAIRFKMMNLMYKRRENSMKWETHLCPEIHKKIEKTIEESRCLVIGRSDGDIFEVVDKQGNHVDLRNRTYSCRRWEVYGLPYNHACCAILQTDVNIHRYVEGYYTVVLYKEAYESPIFPVPDHDKPMDAGRHLHIRPPISKKRPGRPRKRRIESQAFGVRDLHYNRCHEVGHNRATCNEVITD</sequence>
<feature type="domain" description="Zinc finger PMZ-type" evidence="2">
    <location>
        <begin position="329"/>
        <end position="356"/>
    </location>
</feature>
<dbReference type="InterPro" id="IPR006564">
    <property type="entry name" value="Znf_PMZ"/>
</dbReference>
<dbReference type="InterPro" id="IPR018289">
    <property type="entry name" value="MULE_transposase_dom"/>
</dbReference>
<dbReference type="PANTHER" id="PTHR31973">
    <property type="entry name" value="POLYPROTEIN, PUTATIVE-RELATED"/>
    <property type="match status" value="1"/>
</dbReference>
<dbReference type="AlphaFoldDB" id="A0AB40CK62"/>